<protein>
    <submittedName>
        <fullName evidence="3">Bifunctional diguanylate cyclase/phosphodiesterase</fullName>
    </submittedName>
</protein>
<dbReference type="InterPro" id="IPR050706">
    <property type="entry name" value="Cyclic-di-GMP_PDE-like"/>
</dbReference>
<dbReference type="SUPFAM" id="SSF141868">
    <property type="entry name" value="EAL domain-like"/>
    <property type="match status" value="1"/>
</dbReference>
<organism evidence="3">
    <name type="scientific">Candidatus Caldatribacterium saccharofermentans</name>
    <dbReference type="NCBI Taxonomy" id="1454753"/>
    <lineage>
        <taxon>Bacteria</taxon>
        <taxon>Pseudomonadati</taxon>
        <taxon>Atribacterota</taxon>
        <taxon>Atribacteria</taxon>
        <taxon>Atribacterales</taxon>
        <taxon>Candidatus Caldatribacteriaceae</taxon>
        <taxon>Candidatus Caldatribacterium</taxon>
    </lineage>
</organism>
<dbReference type="Gene3D" id="3.30.70.270">
    <property type="match status" value="1"/>
</dbReference>
<sequence>MVSWEDFLKATFREWVRIFSGATPSEGRVERQLFRFASVGQRLALEGYALQKVCEEVFALFRQWMKEELSLPALPEAEEKVFEQLLLAGMALARGYGEGVAFRLHSLARIDPLTGLYTRRAFERRFLYFLDYAKTGRIPLALAILNVDGMKDINDVYGYPVGDLVLRGIASLLEETGAEVLGRLSGDEFGLVFIRLSREAAFRRVEMLLERIRKLDFLADEELRVTASCGLAFYPEHGESWGGLMAAADSGLIMAKMKGGDRIEVIAPGTSSRIREIHEGSVLVRRALQNPESIVPVFQPIQDMQKATIVGYEVLARVEAGGRLVPASAFISAAERERLIEEIDRVVFAKALRVKKEQCPPGTLFFLNVSMGELERGKIVEDVIRTVEELAIPPFEVLLEITEREAIRDIEALRKAALSLESSGILLTLDDFGSGFSSFSYLQLFDFAYVKIDGSLVRGMRHGEKARLIVKAMVELVREIGAEPIGEFVEDAEMARELAELGVRLVQGYFAGKPGPLPQVSPK</sequence>
<gene>
    <name evidence="3" type="ORF">ENW11_10000</name>
</gene>
<dbReference type="GO" id="GO:0071111">
    <property type="term" value="F:cyclic-guanylate-specific phosphodiesterase activity"/>
    <property type="evidence" value="ECO:0007669"/>
    <property type="project" value="InterPro"/>
</dbReference>
<dbReference type="PANTHER" id="PTHR33121">
    <property type="entry name" value="CYCLIC DI-GMP PHOSPHODIESTERASE PDEF"/>
    <property type="match status" value="1"/>
</dbReference>
<dbReference type="InterPro" id="IPR043128">
    <property type="entry name" value="Rev_trsase/Diguanyl_cyclase"/>
</dbReference>
<dbReference type="CDD" id="cd01949">
    <property type="entry name" value="GGDEF"/>
    <property type="match status" value="1"/>
</dbReference>
<dbReference type="SMART" id="SM00267">
    <property type="entry name" value="GGDEF"/>
    <property type="match status" value="1"/>
</dbReference>
<dbReference type="InterPro" id="IPR035919">
    <property type="entry name" value="EAL_sf"/>
</dbReference>
<evidence type="ECO:0000313" key="3">
    <source>
        <dbReference type="EMBL" id="HGY40122.1"/>
    </source>
</evidence>
<feature type="domain" description="EAL" evidence="1">
    <location>
        <begin position="277"/>
        <end position="523"/>
    </location>
</feature>
<accession>A0A7V4TI40</accession>
<dbReference type="Pfam" id="PF00990">
    <property type="entry name" value="GGDEF"/>
    <property type="match status" value="1"/>
</dbReference>
<evidence type="ECO:0000259" key="1">
    <source>
        <dbReference type="PROSITE" id="PS50883"/>
    </source>
</evidence>
<proteinExistence type="predicted"/>
<evidence type="ECO:0000259" key="2">
    <source>
        <dbReference type="PROSITE" id="PS50887"/>
    </source>
</evidence>
<comment type="caution">
    <text evidence="3">The sequence shown here is derived from an EMBL/GenBank/DDBJ whole genome shotgun (WGS) entry which is preliminary data.</text>
</comment>
<dbReference type="Gene3D" id="3.20.20.450">
    <property type="entry name" value="EAL domain"/>
    <property type="match status" value="1"/>
</dbReference>
<reference evidence="3" key="1">
    <citation type="journal article" date="2020" name="mSystems">
        <title>Genome- and Community-Level Interaction Insights into Carbon Utilization and Element Cycling Functions of Hydrothermarchaeota in Hydrothermal Sediment.</title>
        <authorList>
            <person name="Zhou Z."/>
            <person name="Liu Y."/>
            <person name="Xu W."/>
            <person name="Pan J."/>
            <person name="Luo Z.H."/>
            <person name="Li M."/>
        </authorList>
    </citation>
    <scope>NUCLEOTIDE SEQUENCE [LARGE SCALE GENOMIC DNA]</scope>
    <source>
        <strain evidence="3">SpSt-82</strain>
    </source>
</reference>
<dbReference type="EMBL" id="DTIY01000076">
    <property type="protein sequence ID" value="HGY40122.1"/>
    <property type="molecule type" value="Genomic_DNA"/>
</dbReference>
<dbReference type="InterPro" id="IPR001633">
    <property type="entry name" value="EAL_dom"/>
</dbReference>
<dbReference type="NCBIfam" id="TIGR00254">
    <property type="entry name" value="GGDEF"/>
    <property type="match status" value="1"/>
</dbReference>
<dbReference type="PANTHER" id="PTHR33121:SF70">
    <property type="entry name" value="SIGNALING PROTEIN YKOW"/>
    <property type="match status" value="1"/>
</dbReference>
<dbReference type="Pfam" id="PF00563">
    <property type="entry name" value="EAL"/>
    <property type="match status" value="1"/>
</dbReference>
<dbReference type="SUPFAM" id="SSF55073">
    <property type="entry name" value="Nucleotide cyclase"/>
    <property type="match status" value="1"/>
</dbReference>
<dbReference type="AlphaFoldDB" id="A0A7V4TI40"/>
<name>A0A7V4TI40_9BACT</name>
<dbReference type="InterPro" id="IPR029787">
    <property type="entry name" value="Nucleotide_cyclase"/>
</dbReference>
<dbReference type="SMART" id="SM00052">
    <property type="entry name" value="EAL"/>
    <property type="match status" value="1"/>
</dbReference>
<feature type="domain" description="GGDEF" evidence="2">
    <location>
        <begin position="138"/>
        <end position="268"/>
    </location>
</feature>
<dbReference type="InterPro" id="IPR000160">
    <property type="entry name" value="GGDEF_dom"/>
</dbReference>
<dbReference type="CDD" id="cd01948">
    <property type="entry name" value="EAL"/>
    <property type="match status" value="1"/>
</dbReference>
<dbReference type="PROSITE" id="PS50887">
    <property type="entry name" value="GGDEF"/>
    <property type="match status" value="1"/>
</dbReference>
<dbReference type="PROSITE" id="PS50883">
    <property type="entry name" value="EAL"/>
    <property type="match status" value="1"/>
</dbReference>